<keyword evidence="6" id="KW-0808">Transferase</keyword>
<sequence length="597" mass="65298">MSAEFSFLRNWLGIGHSGPGPGGGISPVTAFLAGFLTALILALVIGAQHVNSKIDTVLLAIQRVQNSPVLSKPPDETTFHSAGGGLAVVDDEATTTEAAITETTTTTTTTTTTAAPAPAPVNAASGATGEYLAYPPPAPDAERERANAEIRSQALAFLGLNGGLQLNQRERCGVVDKRFRRPFMPFGTPFATTNTSNMNIRWHEWIKPAMAPSFHGICNGNGDKFLDAPHEPDTLLPWTPPDPSLPNPFKETPLTLDDVVFVVMTHPRAHGGRAAAQKKGWASYPGIRVKFISEGADSNLPTTVLDKLPPDMKSEGRLSKMWAKALHILSHVRTMLHDLNCPKWIVIADDDSFILPRRYLELLSHMDPDVPIHAGSGAAGAYAPYHGLPYHEGGPSYVFSWSGLEVIADAIDEGLCPSGRCVWPPPYTEEEAPSVSDVIRRDVCPNKDHAPIANFGDMSTGVCAHQVGMYVIGMPGLYSQRQGWDPTYGPFEYHKEMVYPAGFHYIDEQRQVEFWGDGTMNGFCNTYKSLHSQGLAKYKRENPNAPPHPSEAIVDVLRENDAKDALRRGEESSDPLVREQARQRHLRRRRGPRGEHE</sequence>
<evidence type="ECO:0000256" key="7">
    <source>
        <dbReference type="ARBA" id="ARBA00022692"/>
    </source>
</evidence>
<gene>
    <name evidence="14" type="ORF">PPROV_000258500</name>
</gene>
<dbReference type="GO" id="GO:0016263">
    <property type="term" value="F:glycoprotein-N-acetylgalactosamine 3-beta-galactosyltransferase activity"/>
    <property type="evidence" value="ECO:0007669"/>
    <property type="project" value="UniProtKB-EC"/>
</dbReference>
<evidence type="ECO:0000256" key="1">
    <source>
        <dbReference type="ARBA" id="ARBA00004606"/>
    </source>
</evidence>
<evidence type="ECO:0000256" key="10">
    <source>
        <dbReference type="ARBA" id="ARBA00022989"/>
    </source>
</evidence>
<comment type="pathway">
    <text evidence="2">Protein modification; protein glycosylation.</text>
</comment>
<comment type="similarity">
    <text evidence="3">Belongs to the glycosyltransferase 31 family. Beta3-Gal-T subfamily.</text>
</comment>
<feature type="compositionally biased region" description="Basic and acidic residues" evidence="12">
    <location>
        <begin position="557"/>
        <end position="582"/>
    </location>
</feature>
<evidence type="ECO:0000256" key="12">
    <source>
        <dbReference type="SAM" id="MobiDB-lite"/>
    </source>
</evidence>
<organism evidence="14 15">
    <name type="scientific">Pycnococcus provasolii</name>
    <dbReference type="NCBI Taxonomy" id="41880"/>
    <lineage>
        <taxon>Eukaryota</taxon>
        <taxon>Viridiplantae</taxon>
        <taxon>Chlorophyta</taxon>
        <taxon>Pseudoscourfieldiophyceae</taxon>
        <taxon>Pseudoscourfieldiales</taxon>
        <taxon>Pycnococcaceae</taxon>
        <taxon>Pycnococcus</taxon>
    </lineage>
</organism>
<evidence type="ECO:0000313" key="15">
    <source>
        <dbReference type="Proteomes" id="UP000660262"/>
    </source>
</evidence>
<dbReference type="Proteomes" id="UP000660262">
    <property type="component" value="Unassembled WGS sequence"/>
</dbReference>
<dbReference type="EMBL" id="BNJQ01000006">
    <property type="protein sequence ID" value="GHP03831.1"/>
    <property type="molecule type" value="Genomic_DNA"/>
</dbReference>
<evidence type="ECO:0000256" key="4">
    <source>
        <dbReference type="ARBA" id="ARBA00012557"/>
    </source>
</evidence>
<dbReference type="Gene3D" id="3.90.550.50">
    <property type="match status" value="1"/>
</dbReference>
<keyword evidence="9" id="KW-0735">Signal-anchor</keyword>
<evidence type="ECO:0000313" key="14">
    <source>
        <dbReference type="EMBL" id="GHP03831.1"/>
    </source>
</evidence>
<evidence type="ECO:0000256" key="8">
    <source>
        <dbReference type="ARBA" id="ARBA00022741"/>
    </source>
</evidence>
<feature type="domain" description="Fringe-like glycosyltransferase" evidence="13">
    <location>
        <begin position="253"/>
        <end position="376"/>
    </location>
</feature>
<evidence type="ECO:0000256" key="3">
    <source>
        <dbReference type="ARBA" id="ARBA00006462"/>
    </source>
</evidence>
<proteinExistence type="inferred from homology"/>
<evidence type="ECO:0000256" key="11">
    <source>
        <dbReference type="ARBA" id="ARBA00023136"/>
    </source>
</evidence>
<accession>A0A830HE31</accession>
<evidence type="ECO:0000256" key="6">
    <source>
        <dbReference type="ARBA" id="ARBA00022679"/>
    </source>
</evidence>
<comment type="subcellular location">
    <subcellularLocation>
        <location evidence="1">Membrane</location>
        <topology evidence="1">Single-pass type II membrane protein</topology>
    </subcellularLocation>
</comment>
<comment type="caution">
    <text evidence="14">The sequence shown here is derived from an EMBL/GenBank/DDBJ whole genome shotgun (WGS) entry which is preliminary data.</text>
</comment>
<feature type="region of interest" description="Disordered" evidence="12">
    <location>
        <begin position="557"/>
        <end position="597"/>
    </location>
</feature>
<reference evidence="14" key="1">
    <citation type="submission" date="2020-10" db="EMBL/GenBank/DDBJ databases">
        <title>Unveiling of a novel bifunctional photoreceptor, Dualchrome1, isolated from a cosmopolitan green alga.</title>
        <authorList>
            <person name="Suzuki S."/>
            <person name="Kawachi M."/>
        </authorList>
    </citation>
    <scope>NUCLEOTIDE SEQUENCE</scope>
    <source>
        <strain evidence="14">NIES 2893</strain>
    </source>
</reference>
<dbReference type="GO" id="GO:0016020">
    <property type="term" value="C:membrane"/>
    <property type="evidence" value="ECO:0007669"/>
    <property type="project" value="UniProtKB-SubCell"/>
</dbReference>
<evidence type="ECO:0000259" key="13">
    <source>
        <dbReference type="Pfam" id="PF02434"/>
    </source>
</evidence>
<keyword evidence="5" id="KW-0328">Glycosyltransferase</keyword>
<keyword evidence="7" id="KW-0812">Transmembrane</keyword>
<keyword evidence="8" id="KW-0547">Nucleotide-binding</keyword>
<protein>
    <recommendedName>
        <fullName evidence="4">N-acetylgalactosaminide beta-1,3-galactosyltransferase</fullName>
        <ecNumber evidence="4">2.4.1.122</ecNumber>
    </recommendedName>
</protein>
<keyword evidence="10" id="KW-1133">Transmembrane helix</keyword>
<evidence type="ECO:0000256" key="5">
    <source>
        <dbReference type="ARBA" id="ARBA00022676"/>
    </source>
</evidence>
<dbReference type="EC" id="2.4.1.122" evidence="4"/>
<evidence type="ECO:0000256" key="9">
    <source>
        <dbReference type="ARBA" id="ARBA00022968"/>
    </source>
</evidence>
<dbReference type="Pfam" id="PF02434">
    <property type="entry name" value="Fringe"/>
    <property type="match status" value="1"/>
</dbReference>
<dbReference type="InterPro" id="IPR026050">
    <property type="entry name" value="C1GALT1/C1GALT1_chp1"/>
</dbReference>
<keyword evidence="11" id="KW-0472">Membrane</keyword>
<dbReference type="InterPro" id="IPR003378">
    <property type="entry name" value="Fringe-like_glycosylTrfase"/>
</dbReference>
<dbReference type="PANTHER" id="PTHR23033">
    <property type="entry name" value="BETA1,3-GALACTOSYLTRANSFERASE"/>
    <property type="match status" value="1"/>
</dbReference>
<dbReference type="GO" id="GO:0000166">
    <property type="term" value="F:nucleotide binding"/>
    <property type="evidence" value="ECO:0007669"/>
    <property type="project" value="UniProtKB-KW"/>
</dbReference>
<dbReference type="OrthoDB" id="421979at2759"/>
<keyword evidence="15" id="KW-1185">Reference proteome</keyword>
<name>A0A830HE31_9CHLO</name>
<evidence type="ECO:0000256" key="2">
    <source>
        <dbReference type="ARBA" id="ARBA00004922"/>
    </source>
</evidence>
<dbReference type="AlphaFoldDB" id="A0A830HE31"/>